<sequence>MENKKNFFYVIFKNHRSAVRRVFLLGIFMRNGVEDETPITPNYDKNSPKLLCRNDFGRCKTVGTH</sequence>
<evidence type="ECO:0000313" key="1">
    <source>
        <dbReference type="EMBL" id="CRK88222.1"/>
    </source>
</evidence>
<accession>A0A1J1HP18</accession>
<gene>
    <name evidence="1" type="ORF">CLUMA_CG002003</name>
</gene>
<evidence type="ECO:0000313" key="2">
    <source>
        <dbReference type="Proteomes" id="UP000183832"/>
    </source>
</evidence>
<reference evidence="1 2" key="1">
    <citation type="submission" date="2015-04" db="EMBL/GenBank/DDBJ databases">
        <authorList>
            <person name="Syromyatnikov M.Y."/>
            <person name="Popov V.N."/>
        </authorList>
    </citation>
    <scope>NUCLEOTIDE SEQUENCE [LARGE SCALE GENOMIC DNA]</scope>
</reference>
<protein>
    <submittedName>
        <fullName evidence="1">CLUMA_CG002003, isoform A</fullName>
    </submittedName>
</protein>
<dbReference type="AlphaFoldDB" id="A0A1J1HP18"/>
<keyword evidence="2" id="KW-1185">Reference proteome</keyword>
<dbReference type="EMBL" id="CVRI01000006">
    <property type="protein sequence ID" value="CRK88222.1"/>
    <property type="molecule type" value="Genomic_DNA"/>
</dbReference>
<proteinExistence type="predicted"/>
<dbReference type="Proteomes" id="UP000183832">
    <property type="component" value="Unassembled WGS sequence"/>
</dbReference>
<organism evidence="1 2">
    <name type="scientific">Clunio marinus</name>
    <dbReference type="NCBI Taxonomy" id="568069"/>
    <lineage>
        <taxon>Eukaryota</taxon>
        <taxon>Metazoa</taxon>
        <taxon>Ecdysozoa</taxon>
        <taxon>Arthropoda</taxon>
        <taxon>Hexapoda</taxon>
        <taxon>Insecta</taxon>
        <taxon>Pterygota</taxon>
        <taxon>Neoptera</taxon>
        <taxon>Endopterygota</taxon>
        <taxon>Diptera</taxon>
        <taxon>Nematocera</taxon>
        <taxon>Chironomoidea</taxon>
        <taxon>Chironomidae</taxon>
        <taxon>Clunio</taxon>
    </lineage>
</organism>
<name>A0A1J1HP18_9DIPT</name>